<dbReference type="GO" id="GO:0003676">
    <property type="term" value="F:nucleic acid binding"/>
    <property type="evidence" value="ECO:0007669"/>
    <property type="project" value="InterPro"/>
</dbReference>
<organism evidence="2 3">
    <name type="scientific">Clitoria ternatea</name>
    <name type="common">Butterfly pea</name>
    <dbReference type="NCBI Taxonomy" id="43366"/>
    <lineage>
        <taxon>Eukaryota</taxon>
        <taxon>Viridiplantae</taxon>
        <taxon>Streptophyta</taxon>
        <taxon>Embryophyta</taxon>
        <taxon>Tracheophyta</taxon>
        <taxon>Spermatophyta</taxon>
        <taxon>Magnoliopsida</taxon>
        <taxon>eudicotyledons</taxon>
        <taxon>Gunneridae</taxon>
        <taxon>Pentapetalae</taxon>
        <taxon>rosids</taxon>
        <taxon>fabids</taxon>
        <taxon>Fabales</taxon>
        <taxon>Fabaceae</taxon>
        <taxon>Papilionoideae</taxon>
        <taxon>50 kb inversion clade</taxon>
        <taxon>NPAAA clade</taxon>
        <taxon>indigoferoid/millettioid clade</taxon>
        <taxon>Phaseoleae</taxon>
        <taxon>Clitoria</taxon>
    </lineage>
</organism>
<dbReference type="GO" id="GO:0004523">
    <property type="term" value="F:RNA-DNA hybrid ribonuclease activity"/>
    <property type="evidence" value="ECO:0007669"/>
    <property type="project" value="InterPro"/>
</dbReference>
<reference evidence="2 3" key="1">
    <citation type="submission" date="2024-01" db="EMBL/GenBank/DDBJ databases">
        <title>The genomes of 5 underutilized Papilionoideae crops provide insights into root nodulation and disease resistance.</title>
        <authorList>
            <person name="Yuan L."/>
        </authorList>
    </citation>
    <scope>NUCLEOTIDE SEQUENCE [LARGE SCALE GENOMIC DNA]</scope>
    <source>
        <strain evidence="2">LY-2023</strain>
        <tissue evidence="2">Leaf</tissue>
    </source>
</reference>
<dbReference type="InterPro" id="IPR012337">
    <property type="entry name" value="RNaseH-like_sf"/>
</dbReference>
<dbReference type="InterPro" id="IPR036397">
    <property type="entry name" value="RNaseH_sf"/>
</dbReference>
<dbReference type="SUPFAM" id="SSF53098">
    <property type="entry name" value="Ribonuclease H-like"/>
    <property type="match status" value="1"/>
</dbReference>
<accession>A0AAN9KLV8</accession>
<dbReference type="Pfam" id="PF13456">
    <property type="entry name" value="RVT_3"/>
    <property type="match status" value="1"/>
</dbReference>
<dbReference type="InterPro" id="IPR002156">
    <property type="entry name" value="RNaseH_domain"/>
</dbReference>
<dbReference type="InterPro" id="IPR053151">
    <property type="entry name" value="RNase_H-like"/>
</dbReference>
<comment type="caution">
    <text evidence="2">The sequence shown here is derived from an EMBL/GenBank/DDBJ whole genome shotgun (WGS) entry which is preliminary data.</text>
</comment>
<evidence type="ECO:0000313" key="3">
    <source>
        <dbReference type="Proteomes" id="UP001359559"/>
    </source>
</evidence>
<dbReference type="Gene3D" id="3.30.420.10">
    <property type="entry name" value="Ribonuclease H-like superfamily/Ribonuclease H"/>
    <property type="match status" value="1"/>
</dbReference>
<proteinExistence type="predicted"/>
<feature type="domain" description="RNase H type-1" evidence="1">
    <location>
        <begin position="19"/>
        <end position="123"/>
    </location>
</feature>
<keyword evidence="3" id="KW-1185">Reference proteome</keyword>
<dbReference type="CDD" id="cd06222">
    <property type="entry name" value="RNase_H_like"/>
    <property type="match status" value="1"/>
</dbReference>
<name>A0AAN9KLV8_CLITE</name>
<evidence type="ECO:0000313" key="2">
    <source>
        <dbReference type="EMBL" id="KAK7318547.1"/>
    </source>
</evidence>
<dbReference type="PROSITE" id="PS50879">
    <property type="entry name" value="RNASE_H_1"/>
    <property type="match status" value="1"/>
</dbReference>
<dbReference type="AlphaFoldDB" id="A0AAN9KLV8"/>
<dbReference type="PANTHER" id="PTHR47723">
    <property type="entry name" value="OS05G0353850 PROTEIN"/>
    <property type="match status" value="1"/>
</dbReference>
<dbReference type="EMBL" id="JAYKXN010000001">
    <property type="protein sequence ID" value="KAK7318547.1"/>
    <property type="molecule type" value="Genomic_DNA"/>
</dbReference>
<dbReference type="InterPro" id="IPR044730">
    <property type="entry name" value="RNase_H-like_dom_plant"/>
</dbReference>
<sequence length="123" mass="13632">MAKGWHCQGTSAYHVESHSSWCNQINTDGSSLGNPGLAGYGVLLHDQSGNWVVGYNDPIGIATSLQAELSAIHYEFILALDRGYHKVICNSDSKLAENLILDVSSQHRRYQRYSVKHETVLVM</sequence>
<gene>
    <name evidence="2" type="ORF">RJT34_03250</name>
</gene>
<dbReference type="PANTHER" id="PTHR47723:SF19">
    <property type="entry name" value="POLYNUCLEOTIDYL TRANSFERASE, RIBONUCLEASE H-LIKE SUPERFAMILY PROTEIN"/>
    <property type="match status" value="1"/>
</dbReference>
<dbReference type="Proteomes" id="UP001359559">
    <property type="component" value="Unassembled WGS sequence"/>
</dbReference>
<protein>
    <recommendedName>
        <fullName evidence="1">RNase H type-1 domain-containing protein</fullName>
    </recommendedName>
</protein>
<evidence type="ECO:0000259" key="1">
    <source>
        <dbReference type="PROSITE" id="PS50879"/>
    </source>
</evidence>